<proteinExistence type="predicted"/>
<evidence type="ECO:0000313" key="3">
    <source>
        <dbReference type="Proteomes" id="UP000678393"/>
    </source>
</evidence>
<keyword evidence="3" id="KW-1185">Reference proteome</keyword>
<evidence type="ECO:0000313" key="2">
    <source>
        <dbReference type="EMBL" id="CAG5118671.1"/>
    </source>
</evidence>
<dbReference type="Proteomes" id="UP000678393">
    <property type="component" value="Unassembled WGS sequence"/>
</dbReference>
<dbReference type="OrthoDB" id="193787at2759"/>
<dbReference type="PROSITE" id="PS01159">
    <property type="entry name" value="WW_DOMAIN_1"/>
    <property type="match status" value="1"/>
</dbReference>
<dbReference type="SMART" id="SM00456">
    <property type="entry name" value="WW"/>
    <property type="match status" value="1"/>
</dbReference>
<dbReference type="PANTHER" id="PTHR21727:SF0">
    <property type="entry name" value="MRNA (2'-O-METHYLADENOSINE-N(6)-)-METHYLTRANSFERASE"/>
    <property type="match status" value="1"/>
</dbReference>
<gene>
    <name evidence="2" type="ORF">CUNI_LOCUS4229</name>
</gene>
<comment type="caution">
    <text evidence="2">The sequence shown here is derived from an EMBL/GenBank/DDBJ whole genome shotgun (WGS) entry which is preliminary data.</text>
</comment>
<dbReference type="SUPFAM" id="SSF51045">
    <property type="entry name" value="WW domain"/>
    <property type="match status" value="1"/>
</dbReference>
<dbReference type="Pfam" id="PF12237">
    <property type="entry name" value="PCIF1_WW"/>
    <property type="match status" value="1"/>
</dbReference>
<dbReference type="AlphaFoldDB" id="A0A8S3YTV4"/>
<dbReference type="PROSITE" id="PS50020">
    <property type="entry name" value="WW_DOMAIN_2"/>
    <property type="match status" value="1"/>
</dbReference>
<dbReference type="GO" id="GO:0016422">
    <property type="term" value="F:mRNA (2'-O-methyladenosine-N6-)-methyltransferase activity"/>
    <property type="evidence" value="ECO:0007669"/>
    <property type="project" value="InterPro"/>
</dbReference>
<dbReference type="GO" id="GO:0099122">
    <property type="term" value="F:RNA polymerase II C-terminal domain binding"/>
    <property type="evidence" value="ECO:0007669"/>
    <property type="project" value="InterPro"/>
</dbReference>
<sequence length="627" mass="71414">MSKESTRGSEARSSAVSSASSLPPELVQAGWGQFWSKREGRYYYFNKLTNESRWELPVIGMTHDPLTDPLRINTAACASEGLNDQASASLDSSLGQSGGDINPVMAALKRRACTQLFGGSSKRAHLGYKPFWNFEVPSNAVVRERAPLHLSPPHPDIEAFRYDQVMKLRQSYQELCLHQEGIDAPIDSLNRWLLERKVIDRGQDPVLPSDCTPEVSKSLVHEIMNDIPIKLIRPKLSEDARKLLFKYAEGAKRLVETKKVSLESVKIVKQNVEETFRWLRSRHNVSFEDYLERLTQLKRRCEPSIYEAAEASVESVVRRIYCLSVESCQKIGHKTSEVLRAHNIQEGSPVPEPLEPRLTQCSPVQLSIPSPRMPYVERVIEEEVVSLQYGGETLTINQEHFWKLEEIYGLNCQDDPRFDHFLARVWCLLKRYQAYFGSRPNEGKGNQGALSPALMETLHRVFNVSFECFASPFNCFFKQFCSAFPDTDGYFGSRGPFLRFCPTSGSFEANPPFSEELMEATVDHMESLLGETAEPLSFIVFIPDWRDPPTEALIRLESSRFKRKQFMCPPFEHEYRNGFQHLPSARKEMNCKAVFGTLVVFLQNEAGYAKWTPTAEKIKELVLASKT</sequence>
<name>A0A8S3YTV4_9EUPU</name>
<dbReference type="CDD" id="cd00201">
    <property type="entry name" value="WW"/>
    <property type="match status" value="1"/>
</dbReference>
<dbReference type="Gene3D" id="2.20.70.10">
    <property type="match status" value="1"/>
</dbReference>
<dbReference type="PANTHER" id="PTHR21727">
    <property type="entry name" value="PHOSPHORYLATED CTD INTERACTING FACTOR 1"/>
    <property type="match status" value="1"/>
</dbReference>
<dbReference type="FunFam" id="2.20.70.10:FF:000036">
    <property type="entry name" value="Phosphorylated CTD-interacting factor 1"/>
    <property type="match status" value="1"/>
</dbReference>
<reference evidence="2" key="1">
    <citation type="submission" date="2021-04" db="EMBL/GenBank/DDBJ databases">
        <authorList>
            <consortium name="Molecular Ecology Group"/>
        </authorList>
    </citation>
    <scope>NUCLEOTIDE SEQUENCE</scope>
</reference>
<dbReference type="InterPro" id="IPR036020">
    <property type="entry name" value="WW_dom_sf"/>
</dbReference>
<feature type="domain" description="WW" evidence="1">
    <location>
        <begin position="25"/>
        <end position="59"/>
    </location>
</feature>
<dbReference type="InterPro" id="IPR022035">
    <property type="entry name" value="PCIF1_WW"/>
</dbReference>
<accession>A0A8S3YTV4</accession>
<dbReference type="InterPro" id="IPR001202">
    <property type="entry name" value="WW_dom"/>
</dbReference>
<protein>
    <recommendedName>
        <fullName evidence="1">WW domain-containing protein</fullName>
    </recommendedName>
</protein>
<evidence type="ECO:0000259" key="1">
    <source>
        <dbReference type="PROSITE" id="PS50020"/>
    </source>
</evidence>
<dbReference type="InterPro" id="IPR039881">
    <property type="entry name" value="PCIF1-like"/>
</dbReference>
<dbReference type="EMBL" id="CAJHNH020000589">
    <property type="protein sequence ID" value="CAG5118671.1"/>
    <property type="molecule type" value="Genomic_DNA"/>
</dbReference>
<dbReference type="Pfam" id="PF00397">
    <property type="entry name" value="WW"/>
    <property type="match status" value="1"/>
</dbReference>
<dbReference type="GO" id="GO:0005634">
    <property type="term" value="C:nucleus"/>
    <property type="evidence" value="ECO:0007669"/>
    <property type="project" value="TreeGrafter"/>
</dbReference>
<organism evidence="2 3">
    <name type="scientific">Candidula unifasciata</name>
    <dbReference type="NCBI Taxonomy" id="100452"/>
    <lineage>
        <taxon>Eukaryota</taxon>
        <taxon>Metazoa</taxon>
        <taxon>Spiralia</taxon>
        <taxon>Lophotrochozoa</taxon>
        <taxon>Mollusca</taxon>
        <taxon>Gastropoda</taxon>
        <taxon>Heterobranchia</taxon>
        <taxon>Euthyneura</taxon>
        <taxon>Panpulmonata</taxon>
        <taxon>Eupulmonata</taxon>
        <taxon>Stylommatophora</taxon>
        <taxon>Helicina</taxon>
        <taxon>Helicoidea</taxon>
        <taxon>Geomitridae</taxon>
        <taxon>Candidula</taxon>
    </lineage>
</organism>